<dbReference type="AlphaFoldDB" id="A0AAV5T436"/>
<dbReference type="PANTHER" id="PTHR16255">
    <property type="entry name" value="REQUIRED FOR MEIOTIC NUCLEAR DIVISION PROTEIN 1 HOMOLOG"/>
    <property type="match status" value="1"/>
</dbReference>
<dbReference type="Pfam" id="PF02582">
    <property type="entry name" value="DUF155"/>
    <property type="match status" value="1"/>
</dbReference>
<organism evidence="3 4">
    <name type="scientific">Pristionchus entomophagus</name>
    <dbReference type="NCBI Taxonomy" id="358040"/>
    <lineage>
        <taxon>Eukaryota</taxon>
        <taxon>Metazoa</taxon>
        <taxon>Ecdysozoa</taxon>
        <taxon>Nematoda</taxon>
        <taxon>Chromadorea</taxon>
        <taxon>Rhabditida</taxon>
        <taxon>Rhabditina</taxon>
        <taxon>Diplogasteromorpha</taxon>
        <taxon>Diplogasteroidea</taxon>
        <taxon>Neodiplogasteridae</taxon>
        <taxon>Pristionchus</taxon>
    </lineage>
</organism>
<dbReference type="Proteomes" id="UP001432027">
    <property type="component" value="Unassembled WGS sequence"/>
</dbReference>
<dbReference type="InterPro" id="IPR051624">
    <property type="entry name" value="RMD1/Sad1-interacting"/>
</dbReference>
<reference evidence="3" key="1">
    <citation type="submission" date="2023-10" db="EMBL/GenBank/DDBJ databases">
        <title>Genome assembly of Pristionchus species.</title>
        <authorList>
            <person name="Yoshida K."/>
            <person name="Sommer R.J."/>
        </authorList>
    </citation>
    <scope>NUCLEOTIDE SEQUENCE</scope>
    <source>
        <strain evidence="3">RS0144</strain>
    </source>
</reference>
<feature type="non-terminal residue" evidence="3">
    <location>
        <position position="1"/>
    </location>
</feature>
<keyword evidence="4" id="KW-1185">Reference proteome</keyword>
<feature type="domain" description="DUF155" evidence="2">
    <location>
        <begin position="163"/>
        <end position="346"/>
    </location>
</feature>
<dbReference type="GO" id="GO:0070131">
    <property type="term" value="P:positive regulation of mitochondrial translation"/>
    <property type="evidence" value="ECO:0007669"/>
    <property type="project" value="TreeGrafter"/>
</dbReference>
<name>A0AAV5T436_9BILA</name>
<proteinExistence type="inferred from homology"/>
<evidence type="ECO:0000313" key="4">
    <source>
        <dbReference type="Proteomes" id="UP001432027"/>
    </source>
</evidence>
<comment type="similarity">
    <text evidence="1">Belongs to the RMD1/sif2 family.</text>
</comment>
<comment type="caution">
    <text evidence="3">The sequence shown here is derived from an EMBL/GenBank/DDBJ whole genome shotgun (WGS) entry which is preliminary data.</text>
</comment>
<evidence type="ECO:0000259" key="2">
    <source>
        <dbReference type="Pfam" id="PF02582"/>
    </source>
</evidence>
<evidence type="ECO:0000313" key="3">
    <source>
        <dbReference type="EMBL" id="GMS87294.1"/>
    </source>
</evidence>
<protein>
    <recommendedName>
        <fullName evidence="2">DUF155 domain-containing protein</fullName>
    </recommendedName>
</protein>
<sequence>LSCSVMFRRLSSALATRLRAGRPLAVVAADESACSNLMGRASTSAALSTARWQHATRAAAARTAPQERFEQMIEDEARRRHPAALGTVSGRKRRSVTASIPQSRSPQVVSIAIAESLNLYDIQSDAQVRNLYTTTFIDDESDHAIHMQKRPEYSIDASSISEVFVFSDGVVVFWNVDPTTRAQLLRDLDRHAEGPYESITAHSELDTIGFVIDDANGASKVEGDRFMLDGRLHAPARHRDHSSVLQRFAFSHAFAASVKLGVWEALLNSLAEPLAGTTRKLKEGVIPWNRRDALRKCGDFAELRHSINLNCLLLNRDIYWDRSHLENFYIETSRYLTIERRMKLLNSRLDYCEEIVRMVDGMLAVRHSNMLEWLIIILIVIEVLCDMFHFVESFEPQRVVIVQTEQQLQPLHPETKK</sequence>
<dbReference type="PANTHER" id="PTHR16255:SF1">
    <property type="entry name" value="REQUIRED FOR MEIOTIC NUCLEAR DIVISION PROTEIN 1 HOMOLOG"/>
    <property type="match status" value="1"/>
</dbReference>
<evidence type="ECO:0000256" key="1">
    <source>
        <dbReference type="ARBA" id="ARBA00008306"/>
    </source>
</evidence>
<dbReference type="EMBL" id="BTSX01000003">
    <property type="protein sequence ID" value="GMS87294.1"/>
    <property type="molecule type" value="Genomic_DNA"/>
</dbReference>
<accession>A0AAV5T436</accession>
<gene>
    <name evidence="3" type="ORF">PENTCL1PPCAC_9469</name>
</gene>
<dbReference type="InterPro" id="IPR003734">
    <property type="entry name" value="DUF155"/>
</dbReference>
<dbReference type="GO" id="GO:0005739">
    <property type="term" value="C:mitochondrion"/>
    <property type="evidence" value="ECO:0007669"/>
    <property type="project" value="UniProtKB-ARBA"/>
</dbReference>